<proteinExistence type="predicted"/>
<name>A0A448XC60_9PLAT</name>
<gene>
    <name evidence="2" type="ORF">PXEA_LOCUS26872</name>
</gene>
<dbReference type="Gene3D" id="3.40.50.1010">
    <property type="entry name" value="5'-nuclease"/>
    <property type="match status" value="1"/>
</dbReference>
<reference evidence="2" key="1">
    <citation type="submission" date="2018-11" db="EMBL/GenBank/DDBJ databases">
        <authorList>
            <consortium name="Pathogen Informatics"/>
        </authorList>
    </citation>
    <scope>NUCLEOTIDE SEQUENCE</scope>
</reference>
<dbReference type="OrthoDB" id="2017974at2759"/>
<protein>
    <recommendedName>
        <fullName evidence="4">PIN domain-containing protein</fullName>
    </recommendedName>
</protein>
<evidence type="ECO:0008006" key="4">
    <source>
        <dbReference type="Google" id="ProtNLM"/>
    </source>
</evidence>
<dbReference type="Proteomes" id="UP000784294">
    <property type="component" value="Unassembled WGS sequence"/>
</dbReference>
<dbReference type="AlphaFoldDB" id="A0A448XC60"/>
<keyword evidence="3" id="KW-1185">Reference proteome</keyword>
<sequence length="142" mass="15499">MNWTLGALLVRHHLRLIREVVLITSDRNLRVKAISQNIPARPLRSLVTWSRLPVPQTIQLPRPPQLPEAGASGPCGGFPCGHGNPSRKQTRIKPTAAFYGSRKTEPFVVEQSISSEVVTPLCDATNTSTGPHIVKPQSVIPS</sequence>
<feature type="region of interest" description="Disordered" evidence="1">
    <location>
        <begin position="58"/>
        <end position="91"/>
    </location>
</feature>
<organism evidence="2 3">
    <name type="scientific">Protopolystoma xenopodis</name>
    <dbReference type="NCBI Taxonomy" id="117903"/>
    <lineage>
        <taxon>Eukaryota</taxon>
        <taxon>Metazoa</taxon>
        <taxon>Spiralia</taxon>
        <taxon>Lophotrochozoa</taxon>
        <taxon>Platyhelminthes</taxon>
        <taxon>Monogenea</taxon>
        <taxon>Polyopisthocotylea</taxon>
        <taxon>Polystomatidea</taxon>
        <taxon>Polystomatidae</taxon>
        <taxon>Protopolystoma</taxon>
    </lineage>
</organism>
<accession>A0A448XC60</accession>
<evidence type="ECO:0000256" key="1">
    <source>
        <dbReference type="SAM" id="MobiDB-lite"/>
    </source>
</evidence>
<evidence type="ECO:0000313" key="3">
    <source>
        <dbReference type="Proteomes" id="UP000784294"/>
    </source>
</evidence>
<comment type="caution">
    <text evidence="2">The sequence shown here is derived from an EMBL/GenBank/DDBJ whole genome shotgun (WGS) entry which is preliminary data.</text>
</comment>
<evidence type="ECO:0000313" key="2">
    <source>
        <dbReference type="EMBL" id="VEL33432.1"/>
    </source>
</evidence>
<dbReference type="EMBL" id="CAAALY010245765">
    <property type="protein sequence ID" value="VEL33432.1"/>
    <property type="molecule type" value="Genomic_DNA"/>
</dbReference>